<sequence>MIFKTAVVIAESKFQLCGCQGVNGLLQYVTEPTRENSILDLLFCNSPHLVNSTSVIPGLSDHQAVVATVVQAGRNIHYSKYQG</sequence>
<accession>A0A224Z1Y6</accession>
<organism evidence="1">
    <name type="scientific">Rhipicephalus zambeziensis</name>
    <dbReference type="NCBI Taxonomy" id="60191"/>
    <lineage>
        <taxon>Eukaryota</taxon>
        <taxon>Metazoa</taxon>
        <taxon>Ecdysozoa</taxon>
        <taxon>Arthropoda</taxon>
        <taxon>Chelicerata</taxon>
        <taxon>Arachnida</taxon>
        <taxon>Acari</taxon>
        <taxon>Parasitiformes</taxon>
        <taxon>Ixodida</taxon>
        <taxon>Ixodoidea</taxon>
        <taxon>Ixodidae</taxon>
        <taxon>Rhipicephalinae</taxon>
        <taxon>Rhipicephalus</taxon>
        <taxon>Rhipicephalus</taxon>
    </lineage>
</organism>
<protein>
    <submittedName>
        <fullName evidence="1">Uncharacterized protein</fullName>
    </submittedName>
</protein>
<name>A0A224Z1Y6_9ACAR</name>
<dbReference type="EMBL" id="GFPF01008966">
    <property type="protein sequence ID" value="MAA20112.1"/>
    <property type="molecule type" value="Transcribed_RNA"/>
</dbReference>
<evidence type="ECO:0000313" key="1">
    <source>
        <dbReference type="EMBL" id="MAA20112.1"/>
    </source>
</evidence>
<reference evidence="1" key="1">
    <citation type="journal article" date="2017" name="Parasit. Vectors">
        <title>Sialotranscriptomics of Rhipicephalus zambeziensis reveals intricate expression profiles of secretory proteins and suggests tight temporal transcriptional regulation during blood-feeding.</title>
        <authorList>
            <person name="de Castro M.H."/>
            <person name="de Klerk D."/>
            <person name="Pienaar R."/>
            <person name="Rees D.J.G."/>
            <person name="Mans B.J."/>
        </authorList>
    </citation>
    <scope>NUCLEOTIDE SEQUENCE</scope>
    <source>
        <tissue evidence="1">Salivary glands</tissue>
    </source>
</reference>
<dbReference type="AlphaFoldDB" id="A0A224Z1Y6"/>
<proteinExistence type="predicted"/>